<dbReference type="Proteomes" id="UP001497535">
    <property type="component" value="Unassembled WGS sequence"/>
</dbReference>
<accession>A0ACB1AQQ2</accession>
<evidence type="ECO:0000313" key="2">
    <source>
        <dbReference type="Proteomes" id="UP001497535"/>
    </source>
</evidence>
<sequence>MIFFISLSILYFQLLIISVQLTCIFRPYDIRVPGSRNGIFSTFCTGLDPAGLIP</sequence>
<proteinExistence type="predicted"/>
<evidence type="ECO:0000313" key="1">
    <source>
        <dbReference type="EMBL" id="CAK5096370.1"/>
    </source>
</evidence>
<keyword evidence="2" id="KW-1185">Reference proteome</keyword>
<organism evidence="1 2">
    <name type="scientific">Meloidogyne enterolobii</name>
    <name type="common">Root-knot nematode worm</name>
    <name type="synonym">Meloidogyne mayaguensis</name>
    <dbReference type="NCBI Taxonomy" id="390850"/>
    <lineage>
        <taxon>Eukaryota</taxon>
        <taxon>Metazoa</taxon>
        <taxon>Ecdysozoa</taxon>
        <taxon>Nematoda</taxon>
        <taxon>Chromadorea</taxon>
        <taxon>Rhabditida</taxon>
        <taxon>Tylenchina</taxon>
        <taxon>Tylenchomorpha</taxon>
        <taxon>Tylenchoidea</taxon>
        <taxon>Meloidogynidae</taxon>
        <taxon>Meloidogyninae</taxon>
        <taxon>Meloidogyne</taxon>
    </lineage>
</organism>
<dbReference type="EMBL" id="CAVMJV010000099">
    <property type="protein sequence ID" value="CAK5096370.1"/>
    <property type="molecule type" value="Genomic_DNA"/>
</dbReference>
<name>A0ACB1AQQ2_MELEN</name>
<protein>
    <submittedName>
        <fullName evidence="1">Uncharacterized protein</fullName>
    </submittedName>
</protein>
<comment type="caution">
    <text evidence="1">The sequence shown here is derived from an EMBL/GenBank/DDBJ whole genome shotgun (WGS) entry which is preliminary data.</text>
</comment>
<reference evidence="1" key="1">
    <citation type="submission" date="2023-11" db="EMBL/GenBank/DDBJ databases">
        <authorList>
            <person name="Poullet M."/>
        </authorList>
    </citation>
    <scope>NUCLEOTIDE SEQUENCE</scope>
    <source>
        <strain evidence="1">E1834</strain>
    </source>
</reference>
<gene>
    <name evidence="1" type="ORF">MENTE1834_LOCUS41112</name>
</gene>